<proteinExistence type="predicted"/>
<accession>A0A0D0CJ69</accession>
<protein>
    <submittedName>
        <fullName evidence="1">Uncharacterized protein</fullName>
    </submittedName>
</protein>
<dbReference type="EMBL" id="KN828244">
    <property type="protein sequence ID" value="KIK75248.1"/>
    <property type="molecule type" value="Genomic_DNA"/>
</dbReference>
<reference evidence="2" key="2">
    <citation type="submission" date="2015-01" db="EMBL/GenBank/DDBJ databases">
        <title>Evolutionary Origins and Diversification of the Mycorrhizal Mutualists.</title>
        <authorList>
            <consortium name="DOE Joint Genome Institute"/>
            <consortium name="Mycorrhizal Genomics Consortium"/>
            <person name="Kohler A."/>
            <person name="Kuo A."/>
            <person name="Nagy L.G."/>
            <person name="Floudas D."/>
            <person name="Copeland A."/>
            <person name="Barry K.W."/>
            <person name="Cichocki N."/>
            <person name="Veneault-Fourrey C."/>
            <person name="LaButti K."/>
            <person name="Lindquist E.A."/>
            <person name="Lipzen A."/>
            <person name="Lundell T."/>
            <person name="Morin E."/>
            <person name="Murat C."/>
            <person name="Riley R."/>
            <person name="Ohm R."/>
            <person name="Sun H."/>
            <person name="Tunlid A."/>
            <person name="Henrissat B."/>
            <person name="Grigoriev I.V."/>
            <person name="Hibbett D.S."/>
            <person name="Martin F."/>
        </authorList>
    </citation>
    <scope>NUCLEOTIDE SEQUENCE [LARGE SCALE GENOMIC DNA]</scope>
    <source>
        <strain evidence="2">Ve08.2h10</strain>
    </source>
</reference>
<organism evidence="1 2">
    <name type="scientific">Paxillus rubicundulus Ve08.2h10</name>
    <dbReference type="NCBI Taxonomy" id="930991"/>
    <lineage>
        <taxon>Eukaryota</taxon>
        <taxon>Fungi</taxon>
        <taxon>Dikarya</taxon>
        <taxon>Basidiomycota</taxon>
        <taxon>Agaricomycotina</taxon>
        <taxon>Agaricomycetes</taxon>
        <taxon>Agaricomycetidae</taxon>
        <taxon>Boletales</taxon>
        <taxon>Paxilineae</taxon>
        <taxon>Paxillaceae</taxon>
        <taxon>Paxillus</taxon>
    </lineage>
</organism>
<sequence>ISVVHSAVAMFYAPSDPSGVNGMQCKIIRSTPSWRHGPAHRDCVFVNLASTTAGMHGMSIARVLLFLTFDHD</sequence>
<dbReference type="AlphaFoldDB" id="A0A0D0CJ69"/>
<dbReference type="Proteomes" id="UP000054538">
    <property type="component" value="Unassembled WGS sequence"/>
</dbReference>
<name>A0A0D0CJ69_9AGAM</name>
<reference evidence="1 2" key="1">
    <citation type="submission" date="2014-04" db="EMBL/GenBank/DDBJ databases">
        <authorList>
            <consortium name="DOE Joint Genome Institute"/>
            <person name="Kuo A."/>
            <person name="Kohler A."/>
            <person name="Jargeat P."/>
            <person name="Nagy L.G."/>
            <person name="Floudas D."/>
            <person name="Copeland A."/>
            <person name="Barry K.W."/>
            <person name="Cichocki N."/>
            <person name="Veneault-Fourrey C."/>
            <person name="LaButti K."/>
            <person name="Lindquist E.A."/>
            <person name="Lipzen A."/>
            <person name="Lundell T."/>
            <person name="Morin E."/>
            <person name="Murat C."/>
            <person name="Sun H."/>
            <person name="Tunlid A."/>
            <person name="Henrissat B."/>
            <person name="Grigoriev I.V."/>
            <person name="Hibbett D.S."/>
            <person name="Martin F."/>
            <person name="Nordberg H.P."/>
            <person name="Cantor M.N."/>
            <person name="Hua S.X."/>
        </authorList>
    </citation>
    <scope>NUCLEOTIDE SEQUENCE [LARGE SCALE GENOMIC DNA]</scope>
    <source>
        <strain evidence="1 2">Ve08.2h10</strain>
    </source>
</reference>
<dbReference type="STRING" id="930991.A0A0D0CJ69"/>
<feature type="non-terminal residue" evidence="1">
    <location>
        <position position="1"/>
    </location>
</feature>
<dbReference type="OrthoDB" id="3187773at2759"/>
<keyword evidence="2" id="KW-1185">Reference proteome</keyword>
<evidence type="ECO:0000313" key="1">
    <source>
        <dbReference type="EMBL" id="KIK75248.1"/>
    </source>
</evidence>
<gene>
    <name evidence="1" type="ORF">PAXRUDRAFT_173361</name>
</gene>
<dbReference type="InParanoid" id="A0A0D0CJ69"/>
<dbReference type="HOGENOM" id="CLU_2729232_0_0_1"/>
<evidence type="ECO:0000313" key="2">
    <source>
        <dbReference type="Proteomes" id="UP000054538"/>
    </source>
</evidence>